<keyword evidence="10" id="KW-1185">Reference proteome</keyword>
<dbReference type="RefSeq" id="XP_018709860.1">
    <property type="nucleotide sequence ID" value="XM_018858075.1"/>
</dbReference>
<dbReference type="PROSITE" id="PS50203">
    <property type="entry name" value="CALPAIN_CAT"/>
    <property type="match status" value="1"/>
</dbReference>
<dbReference type="STRING" id="869754.A0A1A0H5Y5"/>
<dbReference type="InterPro" id="IPR038765">
    <property type="entry name" value="Papain-like_cys_pep_sf"/>
</dbReference>
<dbReference type="AlphaFoldDB" id="A0A1A0H5Y5"/>
<feature type="active site" evidence="6 7">
    <location>
        <position position="15"/>
    </location>
</feature>
<dbReference type="GeneID" id="30031051"/>
<dbReference type="PRINTS" id="PR00704">
    <property type="entry name" value="CALPAIN"/>
</dbReference>
<evidence type="ECO:0000313" key="9">
    <source>
        <dbReference type="EMBL" id="OBA19328.1"/>
    </source>
</evidence>
<evidence type="ECO:0000256" key="2">
    <source>
        <dbReference type="ARBA" id="ARBA00022670"/>
    </source>
</evidence>
<protein>
    <recommendedName>
        <fullName evidence="5">Cysteine protease RIM13</fullName>
    </recommendedName>
</protein>
<proteinExistence type="inferred from homology"/>
<dbReference type="PANTHER" id="PTHR46143">
    <property type="entry name" value="CALPAIN-7"/>
    <property type="match status" value="1"/>
</dbReference>
<dbReference type="InterPro" id="IPR022684">
    <property type="entry name" value="Calpain_cysteine_protease"/>
</dbReference>
<evidence type="ECO:0000256" key="5">
    <source>
        <dbReference type="ARBA" id="ARBA00042255"/>
    </source>
</evidence>
<dbReference type="GO" id="GO:0006508">
    <property type="term" value="P:proteolysis"/>
    <property type="evidence" value="ECO:0007669"/>
    <property type="project" value="UniProtKB-KW"/>
</dbReference>
<dbReference type="InterPro" id="IPR022683">
    <property type="entry name" value="Calpain_III"/>
</dbReference>
<name>A0A1A0H5Y5_9ASCO</name>
<dbReference type="PANTHER" id="PTHR46143:SF1">
    <property type="entry name" value="CALPAIN-7"/>
    <property type="match status" value="1"/>
</dbReference>
<dbReference type="InterPro" id="IPR022682">
    <property type="entry name" value="Calpain_domain_III"/>
</dbReference>
<evidence type="ECO:0000256" key="1">
    <source>
        <dbReference type="ARBA" id="ARBA00010193"/>
    </source>
</evidence>
<gene>
    <name evidence="9" type="ORF">METBIDRAFT_46773</name>
</gene>
<dbReference type="InterPro" id="IPR051297">
    <property type="entry name" value="PalB/RIM13"/>
</dbReference>
<dbReference type="InterPro" id="IPR001300">
    <property type="entry name" value="Peptidase_C2_calpain_cat"/>
</dbReference>
<feature type="active site" evidence="7">
    <location>
        <position position="188"/>
    </location>
</feature>
<dbReference type="SUPFAM" id="SSF49758">
    <property type="entry name" value="Calpain large subunit, middle domain (domain III)"/>
    <property type="match status" value="1"/>
</dbReference>
<evidence type="ECO:0000256" key="4">
    <source>
        <dbReference type="ARBA" id="ARBA00022807"/>
    </source>
</evidence>
<dbReference type="EMBL" id="LXTC01000007">
    <property type="protein sequence ID" value="OBA19328.1"/>
    <property type="molecule type" value="Genomic_DNA"/>
</dbReference>
<dbReference type="Proteomes" id="UP000092555">
    <property type="component" value="Unassembled WGS sequence"/>
</dbReference>
<dbReference type="GO" id="GO:0004198">
    <property type="term" value="F:calcium-dependent cysteine-type endopeptidase activity"/>
    <property type="evidence" value="ECO:0007669"/>
    <property type="project" value="InterPro"/>
</dbReference>
<dbReference type="OrthoDB" id="167576at2759"/>
<feature type="active site" evidence="7">
    <location>
        <position position="170"/>
    </location>
</feature>
<evidence type="ECO:0000313" key="10">
    <source>
        <dbReference type="Proteomes" id="UP000092555"/>
    </source>
</evidence>
<comment type="similarity">
    <text evidence="1">Belongs to the peptidase C2 family. PalB/RIM13 subfamily.</text>
</comment>
<dbReference type="SMART" id="SM00720">
    <property type="entry name" value="calpain_III"/>
    <property type="match status" value="1"/>
</dbReference>
<feature type="non-terminal residue" evidence="9">
    <location>
        <position position="1"/>
    </location>
</feature>
<sequence length="613" mass="70506">LNPLSDLHQDILSDCSFVLSLLSISELGLARKLIENVTIFENGTAKVRLLIDGCWRETGITTKLPHFKQDEDRYLFVHSTRSDSLLWPALLEKAYVTSFEGHYSFDGSNMANDTYVLTGWLPEILLMDQEIQLRLSEFMKSKMAGSLMIGLGTGRIASTLEGTLGIISNHDYVLSDYDIHDGSYTLTNPWAFREKDNKKFKRLLKIDRRLLRHFKFLYLNWKPSHANESKIFFVTSPSALPTEFLGDKSQFHLRNGSAKLTKVWIFVEKFQEAKSEFCVSVWRDAKHTIFTSNQYECVLGGKFVNSKHHLIKLEMEPEQNYILTVVSRDQKSSKFAITVYHDSENITFARAKSSCNYRFPTITGYWGQGTSGGNWLNETFINNPQYDLVINMKTRFEVALCCVNRKVDVNLHMLHCNPKESGKKVRKLDQSKLMFSEKYTQRLFHHVIEDLEPGNYKLLASTYNPREEGEFKLMIAYNGDKAVEVNPTPQALGTFMKETSFEWNISNRKKLEIVTLHSQTEVTFHLRLGLHDAQQANNYRPAIRASVFDSLTRQPIIVTNEWSDSVYGIFLDCCLPELDRPYILLVERFETGEGICRVSAGSSHRLEIQELIN</sequence>
<keyword evidence="2 7" id="KW-0645">Protease</keyword>
<dbReference type="Pfam" id="PF00648">
    <property type="entry name" value="Peptidase_C2"/>
    <property type="match status" value="1"/>
</dbReference>
<reference evidence="9 10" key="1">
    <citation type="submission" date="2016-05" db="EMBL/GenBank/DDBJ databases">
        <title>Comparative genomics of biotechnologically important yeasts.</title>
        <authorList>
            <consortium name="DOE Joint Genome Institute"/>
            <person name="Riley R."/>
            <person name="Haridas S."/>
            <person name="Wolfe K.H."/>
            <person name="Lopes M.R."/>
            <person name="Hittinger C.T."/>
            <person name="Goker M."/>
            <person name="Salamov A."/>
            <person name="Wisecaver J."/>
            <person name="Long T.M."/>
            <person name="Aerts A.L."/>
            <person name="Barry K."/>
            <person name="Choi C."/>
            <person name="Clum A."/>
            <person name="Coughlan A.Y."/>
            <person name="Deshpande S."/>
            <person name="Douglass A.P."/>
            <person name="Hanson S.J."/>
            <person name="Klenk H.-P."/>
            <person name="LaButti K."/>
            <person name="Lapidus A."/>
            <person name="Lindquist E."/>
            <person name="Lipzen A."/>
            <person name="Meier-kolthoff J.P."/>
            <person name="Ohm R.A."/>
            <person name="Otillar R.P."/>
            <person name="Pangilinan J."/>
            <person name="Peng Y."/>
            <person name="Rokas A."/>
            <person name="Rosa C.A."/>
            <person name="Scheuner C."/>
            <person name="Sibirny A.A."/>
            <person name="Slot J.C."/>
            <person name="Stielow J.B."/>
            <person name="Sun H."/>
            <person name="Kurtzman C.P."/>
            <person name="Blackwell M."/>
            <person name="Grigoriev I.V."/>
            <person name="Jeffries T.W."/>
        </authorList>
    </citation>
    <scope>NUCLEOTIDE SEQUENCE [LARGE SCALE GENOMIC DNA]</scope>
    <source>
        <strain evidence="9 10">NRRL YB-4993</strain>
    </source>
</reference>
<dbReference type="Gene3D" id="2.60.120.380">
    <property type="match status" value="1"/>
</dbReference>
<evidence type="ECO:0000256" key="6">
    <source>
        <dbReference type="PIRSR" id="PIRSR622684-1"/>
    </source>
</evidence>
<feature type="domain" description="Calpain catalytic" evidence="8">
    <location>
        <begin position="5"/>
        <end position="191"/>
    </location>
</feature>
<dbReference type="SMART" id="SM00230">
    <property type="entry name" value="CysPc"/>
    <property type="match status" value="1"/>
</dbReference>
<dbReference type="Pfam" id="PF01067">
    <property type="entry name" value="Calpain_III"/>
    <property type="match status" value="1"/>
</dbReference>
<evidence type="ECO:0000256" key="3">
    <source>
        <dbReference type="ARBA" id="ARBA00022801"/>
    </source>
</evidence>
<dbReference type="SUPFAM" id="SSF54001">
    <property type="entry name" value="Cysteine proteinases"/>
    <property type="match status" value="1"/>
</dbReference>
<organism evidence="9 10">
    <name type="scientific">Metschnikowia bicuspidata var. bicuspidata NRRL YB-4993</name>
    <dbReference type="NCBI Taxonomy" id="869754"/>
    <lineage>
        <taxon>Eukaryota</taxon>
        <taxon>Fungi</taxon>
        <taxon>Dikarya</taxon>
        <taxon>Ascomycota</taxon>
        <taxon>Saccharomycotina</taxon>
        <taxon>Pichiomycetes</taxon>
        <taxon>Metschnikowiaceae</taxon>
        <taxon>Metschnikowia</taxon>
    </lineage>
</organism>
<keyword evidence="4 7" id="KW-0788">Thiol protease</keyword>
<keyword evidence="3 7" id="KW-0378">Hydrolase</keyword>
<accession>A0A1A0H5Y5</accession>
<evidence type="ECO:0000259" key="8">
    <source>
        <dbReference type="PROSITE" id="PS50203"/>
    </source>
</evidence>
<dbReference type="InterPro" id="IPR036213">
    <property type="entry name" value="Calpain_III_sf"/>
</dbReference>
<evidence type="ECO:0000256" key="7">
    <source>
        <dbReference type="PROSITE-ProRule" id="PRU00239"/>
    </source>
</evidence>
<comment type="caution">
    <text evidence="9">The sequence shown here is derived from an EMBL/GenBank/DDBJ whole genome shotgun (WGS) entry which is preliminary data.</text>
</comment>